<proteinExistence type="predicted"/>
<comment type="caution">
    <text evidence="1">The sequence shown here is derived from an EMBL/GenBank/DDBJ whole genome shotgun (WGS) entry which is preliminary data.</text>
</comment>
<dbReference type="KEGG" id="amyt:AMYT_2600"/>
<evidence type="ECO:0008006" key="3">
    <source>
        <dbReference type="Google" id="ProtNLM"/>
    </source>
</evidence>
<dbReference type="Gene3D" id="3.40.50.2000">
    <property type="entry name" value="Glycogen Phosphorylase B"/>
    <property type="match status" value="1"/>
</dbReference>
<evidence type="ECO:0000313" key="1">
    <source>
        <dbReference type="EMBL" id="RXK17032.1"/>
    </source>
</evidence>
<dbReference type="Proteomes" id="UP000290092">
    <property type="component" value="Unassembled WGS sequence"/>
</dbReference>
<dbReference type="RefSeq" id="WP_114842945.1">
    <property type="nucleotide sequence ID" value="NZ_CP031219.1"/>
</dbReference>
<gene>
    <name evidence="1" type="ORF">CP985_00035</name>
</gene>
<reference evidence="1 2" key="1">
    <citation type="submission" date="2017-09" db="EMBL/GenBank/DDBJ databases">
        <title>Genomics of the genus Arcobacter.</title>
        <authorList>
            <person name="Perez-Cataluna A."/>
            <person name="Figueras M.J."/>
            <person name="Salas-Masso N."/>
        </authorList>
    </citation>
    <scope>NUCLEOTIDE SEQUENCE [LARGE SCALE GENOMIC DNA]</scope>
    <source>
        <strain evidence="1 2">CECT 7386</strain>
    </source>
</reference>
<keyword evidence="2" id="KW-1185">Reference proteome</keyword>
<sequence length="656" mass="77642">MITEQIQVELSNIIHQDIVKIATSFAEISALNPNLVKELILHINLLDEYKVSYLQNEELEEIFEILITDLQTSAYPIDIAFVTSLNYLLKNENNLEEAIFIQTFFKVPDSLFLETFFIFEIFANNIQKLFEKIITYIFNLKFLELNENIQIEAIYKMWNLSLSFFHDNEASKYAYKMLLKLFHQALHYKKTEVAFWLYYNPLHYFKSGTSIDINKSNEEFKNEVEKPLERYILQELIPKYNLTPNEKKINKNGKIKVAFVMQRLIRLSSINVFYFFVKTLMEMNQDKYEFILYDFSFPESEGSDKKVVENFKKLGIKYIDLQYEIFGNFKQVYSLVEKCIKIRERLIKDEIDILVGLHTRVEYIFLYATRTAPIQIYWYHNSNAQYDIKGIDLRIAHGSLPQNEFKFDKINIPFDISYYNPPVDKNKVIEEKNKFSKDKIIAGSIGRLIKINDINYLKTIAKILEQNPQLIYLACGGGDKREIEEKIEQLNIPKDRFYFTGHINSSIYGHILDIFLVPFLGSGEALEEYRYKGKPYVLLHKEELLSKEEMQILIDSIYSNKQVTIKEKSSNLFKPSLYTKEILDSLKEYQYVDKINKNAQMFYAISFAETPEDYINITNELLRNEELRKKISEDLIYSYINKKSTTDFIDYLQEII</sequence>
<dbReference type="AlphaFoldDB" id="A0AAX2AJ19"/>
<protein>
    <recommendedName>
        <fullName evidence="3">Glycosyltransferase, family 1</fullName>
    </recommendedName>
</protein>
<dbReference type="SUPFAM" id="SSF53756">
    <property type="entry name" value="UDP-Glycosyltransferase/glycogen phosphorylase"/>
    <property type="match status" value="1"/>
</dbReference>
<dbReference type="Gene3D" id="3.40.50.11380">
    <property type="match status" value="1"/>
</dbReference>
<organism evidence="1 2">
    <name type="scientific">Malaciobacter mytili LMG 24559</name>
    <dbReference type="NCBI Taxonomy" id="1032238"/>
    <lineage>
        <taxon>Bacteria</taxon>
        <taxon>Pseudomonadati</taxon>
        <taxon>Campylobacterota</taxon>
        <taxon>Epsilonproteobacteria</taxon>
        <taxon>Campylobacterales</taxon>
        <taxon>Arcobacteraceae</taxon>
        <taxon>Malaciobacter</taxon>
    </lineage>
</organism>
<dbReference type="EMBL" id="NXID01000001">
    <property type="protein sequence ID" value="RXK17032.1"/>
    <property type="molecule type" value="Genomic_DNA"/>
</dbReference>
<evidence type="ECO:0000313" key="2">
    <source>
        <dbReference type="Proteomes" id="UP000290092"/>
    </source>
</evidence>
<name>A0AAX2AJ19_9BACT</name>
<accession>A0AAX2AJ19</accession>